<dbReference type="EMBL" id="CACRXK020011322">
    <property type="protein sequence ID" value="CAB4021215.1"/>
    <property type="molecule type" value="Genomic_DNA"/>
</dbReference>
<dbReference type="Proteomes" id="UP001152795">
    <property type="component" value="Unassembled WGS sequence"/>
</dbReference>
<gene>
    <name evidence="1" type="ORF">PACLA_8A046857</name>
</gene>
<keyword evidence="2" id="KW-1185">Reference proteome</keyword>
<dbReference type="Gene3D" id="2.40.50.90">
    <property type="match status" value="1"/>
</dbReference>
<accession>A0A7D9KXX2</accession>
<sequence>MSLQQLQNITDKHVARSSGDPPTYTTGNAKVVSVHDGDTCDLVFVRNGRFERFKCRLASINTPELSTGLGALKARDFLVWLSLGKDPSSFPHSSQPFSEHQIQSSLDANKQLVYVEFQGIGGYGRPLVILKKHQGGKSFNNLLIEYGYANAYH</sequence>
<dbReference type="AlphaFoldDB" id="A0A7D9KXX2"/>
<proteinExistence type="predicted"/>
<protein>
    <submittedName>
        <fullName evidence="1">Uncharacterized protein</fullName>
    </submittedName>
</protein>
<evidence type="ECO:0000313" key="2">
    <source>
        <dbReference type="Proteomes" id="UP001152795"/>
    </source>
</evidence>
<dbReference type="OrthoDB" id="430293at2759"/>
<name>A0A7D9KXX2_PARCT</name>
<dbReference type="SUPFAM" id="SSF50199">
    <property type="entry name" value="Staphylococcal nuclease"/>
    <property type="match status" value="1"/>
</dbReference>
<reference evidence="1" key="1">
    <citation type="submission" date="2020-04" db="EMBL/GenBank/DDBJ databases">
        <authorList>
            <person name="Alioto T."/>
            <person name="Alioto T."/>
            <person name="Gomez Garrido J."/>
        </authorList>
    </citation>
    <scope>NUCLEOTIDE SEQUENCE</scope>
    <source>
        <strain evidence="1">A484AB</strain>
    </source>
</reference>
<evidence type="ECO:0000313" key="1">
    <source>
        <dbReference type="EMBL" id="CAB4021215.1"/>
    </source>
</evidence>
<comment type="caution">
    <text evidence="1">The sequence shown here is derived from an EMBL/GenBank/DDBJ whole genome shotgun (WGS) entry which is preliminary data.</text>
</comment>
<dbReference type="InterPro" id="IPR035437">
    <property type="entry name" value="SNase_OB-fold_sf"/>
</dbReference>
<organism evidence="1 2">
    <name type="scientific">Paramuricea clavata</name>
    <name type="common">Red gorgonian</name>
    <name type="synonym">Violescent sea-whip</name>
    <dbReference type="NCBI Taxonomy" id="317549"/>
    <lineage>
        <taxon>Eukaryota</taxon>
        <taxon>Metazoa</taxon>
        <taxon>Cnidaria</taxon>
        <taxon>Anthozoa</taxon>
        <taxon>Octocorallia</taxon>
        <taxon>Malacalcyonacea</taxon>
        <taxon>Plexauridae</taxon>
        <taxon>Paramuricea</taxon>
    </lineage>
</organism>